<dbReference type="RefSeq" id="WP_377869990.1">
    <property type="nucleotide sequence ID" value="NZ_JBHMAY010000017.1"/>
</dbReference>
<keyword evidence="2" id="KW-1185">Reference proteome</keyword>
<comment type="caution">
    <text evidence="1">The sequence shown here is derived from an EMBL/GenBank/DDBJ whole genome shotgun (WGS) entry which is preliminary data.</text>
</comment>
<evidence type="ECO:0000313" key="2">
    <source>
        <dbReference type="Proteomes" id="UP001595764"/>
    </source>
</evidence>
<dbReference type="Proteomes" id="UP001595764">
    <property type="component" value="Unassembled WGS sequence"/>
</dbReference>
<sequence length="72" mass="7887">MIEYLSTSDIAEWFGVKAATVTQWRGRYTDFPEPDAMTGSVAGWLPERRAEIEAWEASRAGQGVGGGRPPKS</sequence>
<proteinExistence type="predicted"/>
<gene>
    <name evidence="1" type="ORF">ACFORO_12450</name>
</gene>
<organism evidence="1 2">
    <name type="scientific">Amycolatopsis halotolerans</name>
    <dbReference type="NCBI Taxonomy" id="330083"/>
    <lineage>
        <taxon>Bacteria</taxon>
        <taxon>Bacillati</taxon>
        <taxon>Actinomycetota</taxon>
        <taxon>Actinomycetes</taxon>
        <taxon>Pseudonocardiales</taxon>
        <taxon>Pseudonocardiaceae</taxon>
        <taxon>Amycolatopsis</taxon>
    </lineage>
</organism>
<dbReference type="EMBL" id="JBHRWI010000016">
    <property type="protein sequence ID" value="MFC3510978.1"/>
    <property type="molecule type" value="Genomic_DNA"/>
</dbReference>
<reference evidence="2" key="1">
    <citation type="journal article" date="2019" name="Int. J. Syst. Evol. Microbiol.">
        <title>The Global Catalogue of Microorganisms (GCM) 10K type strain sequencing project: providing services to taxonomists for standard genome sequencing and annotation.</title>
        <authorList>
            <consortium name="The Broad Institute Genomics Platform"/>
            <consortium name="The Broad Institute Genome Sequencing Center for Infectious Disease"/>
            <person name="Wu L."/>
            <person name="Ma J."/>
        </authorList>
    </citation>
    <scope>NUCLEOTIDE SEQUENCE [LARGE SCALE GENOMIC DNA]</scope>
    <source>
        <strain evidence="2">CGMCC 4.7682</strain>
    </source>
</reference>
<accession>A0ABV7QC96</accession>
<evidence type="ECO:0000313" key="1">
    <source>
        <dbReference type="EMBL" id="MFC3510978.1"/>
    </source>
</evidence>
<name>A0ABV7QC96_9PSEU</name>
<protein>
    <submittedName>
        <fullName evidence="1">Helix-turn-helix transcriptional regulator</fullName>
    </submittedName>
</protein>